<dbReference type="EC" id="2.7.8.-" evidence="1"/>
<keyword evidence="4" id="KW-1185">Reference proteome</keyword>
<dbReference type="SMART" id="SM00155">
    <property type="entry name" value="PLDc"/>
    <property type="match status" value="2"/>
</dbReference>
<accession>A0ABY2PSP8</accession>
<comment type="catalytic activity">
    <reaction evidence="1">
        <text>a 1,2-diacyl-sn-glycero-3-phospho-(1'-sn-glycerol) + a 1,2-diacyl-sn-glycero-3-phosphoethanolamine = a cardiolipin + ethanolamine</text>
        <dbReference type="Rhea" id="RHEA:42972"/>
        <dbReference type="ChEBI" id="CHEBI:57603"/>
        <dbReference type="ChEBI" id="CHEBI:62237"/>
        <dbReference type="ChEBI" id="CHEBI:64612"/>
        <dbReference type="ChEBI" id="CHEBI:64716"/>
    </reaction>
</comment>
<dbReference type="Pfam" id="PF13091">
    <property type="entry name" value="PLDc_2"/>
    <property type="match status" value="2"/>
</dbReference>
<feature type="domain" description="PLD phosphodiesterase" evidence="2">
    <location>
        <begin position="148"/>
        <end position="175"/>
    </location>
</feature>
<name>A0ABY2PSP8_9ENTR</name>
<dbReference type="Gene3D" id="3.30.870.10">
    <property type="entry name" value="Endonuclease Chain A"/>
    <property type="match status" value="2"/>
</dbReference>
<dbReference type="InterPro" id="IPR025202">
    <property type="entry name" value="PLD-like_dom"/>
</dbReference>
<dbReference type="SUPFAM" id="SSF56024">
    <property type="entry name" value="Phospholipase D/nuclease"/>
    <property type="match status" value="2"/>
</dbReference>
<comment type="function">
    <text evidence="1">Catalyzes the synthesis of cardiolipin (CL) (diphosphatidylglycerol) from phosphatidylglycerol (PG) and phosphatidylethanolamine (PE).</text>
</comment>
<feature type="active site" evidence="1">
    <location>
        <position position="399"/>
    </location>
</feature>
<evidence type="ECO:0000313" key="4">
    <source>
        <dbReference type="Proteomes" id="UP000306790"/>
    </source>
</evidence>
<feature type="active site" evidence="1">
    <location>
        <position position="392"/>
    </location>
</feature>
<sequence>MTMKTPGFITDYSPNKAMITRPDMTRLERAITPLCASHPERCGILTLDDSLDAFAARYRLTEMAERSLDVQYYIWENDMSGLLLFSVLLAAAKRGVRVRLLLDDNNTPGLDDTLRLLDNHPNIEVRLFNPFSFRILRALGYLTDFARLNRRMHNKSYTADGVVTLVGGRNIGDAYFGAGEQPLFSDLDVMAIGPVVKEVADDFERYWQCRSVSTLQKVLELSEPEPTQRIELPESWYNDDITRRYLHKLETSQFMTSLDQGALPLIWAKTRLLSDDPVKGEGKAPRHSLLPQRLFDVMGSPTERIDIISAYFVPTRAGVAQLLRLVRKGVRIAILTNSLAANDVAVVHAGYARWRKKLLRYGVELYELKPTRDRATVLHDRGLTGNSGSSLHAKTFSIDGRKVFIGSLNFDPRSTLLNTEMGFVIESEVLAALIHKRFMQSQRDVAWQLRLDRWGRINWVDRQHDTEVVLKKEPATGFWKRVLVRLASLLPIEWLL</sequence>
<feature type="active site" evidence="1">
    <location>
        <position position="160"/>
    </location>
</feature>
<feature type="active site" evidence="1">
    <location>
        <position position="155"/>
    </location>
</feature>
<dbReference type="InterPro" id="IPR001736">
    <property type="entry name" value="PLipase_D/transphosphatidylase"/>
</dbReference>
<feature type="active site" evidence="1">
    <location>
        <position position="394"/>
    </location>
</feature>
<keyword evidence="1" id="KW-1208">Phospholipid metabolism</keyword>
<reference evidence="3 4" key="1">
    <citation type="submission" date="2018-05" db="EMBL/GenBank/DDBJ databases">
        <title>Isolation and genomic analyses of lactose-positive bacteria from faecal samples of preterm neonates.</title>
        <authorList>
            <person name="Chen Y."/>
            <person name="Brook T.C."/>
            <person name="O'Neill I."/>
            <person name="Soe C.Z."/>
            <person name="Hall L.J."/>
            <person name="Hoyles L."/>
        </authorList>
    </citation>
    <scope>NUCLEOTIDE SEQUENCE [LARGE SCALE GENOMIC DNA]</scope>
    <source>
        <strain evidence="3 4">P080C CL</strain>
    </source>
</reference>
<feature type="domain" description="PLD phosphodiesterase" evidence="2">
    <location>
        <begin position="387"/>
        <end position="414"/>
    </location>
</feature>
<dbReference type="RefSeq" id="WP_136345534.1">
    <property type="nucleotide sequence ID" value="NZ_QFVP01000011.1"/>
</dbReference>
<proteinExistence type="inferred from homology"/>
<evidence type="ECO:0000259" key="2">
    <source>
        <dbReference type="PROSITE" id="PS50035"/>
    </source>
</evidence>
<gene>
    <name evidence="1" type="primary">clsC</name>
    <name evidence="3" type="ORF">DJ535_17630</name>
</gene>
<keyword evidence="1" id="KW-0594">Phospholipid biosynthesis</keyword>
<comment type="caution">
    <text evidence="3">The sequence shown here is derived from an EMBL/GenBank/DDBJ whole genome shotgun (WGS) entry which is preliminary data.</text>
</comment>
<organism evidence="3 4">
    <name type="scientific">Citrobacter murliniae</name>
    <dbReference type="NCBI Taxonomy" id="67829"/>
    <lineage>
        <taxon>Bacteria</taxon>
        <taxon>Pseudomonadati</taxon>
        <taxon>Pseudomonadota</taxon>
        <taxon>Gammaproteobacteria</taxon>
        <taxon>Enterobacterales</taxon>
        <taxon>Enterobacteriaceae</taxon>
        <taxon>Citrobacter</taxon>
        <taxon>Citrobacter freundii complex</taxon>
    </lineage>
</organism>
<dbReference type="PROSITE" id="PS50035">
    <property type="entry name" value="PLD"/>
    <property type="match status" value="2"/>
</dbReference>
<dbReference type="CDD" id="cd09113">
    <property type="entry name" value="PLDc_ymdC_like_2"/>
    <property type="match status" value="1"/>
</dbReference>
<keyword evidence="1" id="KW-0444">Lipid biosynthesis</keyword>
<evidence type="ECO:0000256" key="1">
    <source>
        <dbReference type="HAMAP-Rule" id="MF_01918"/>
    </source>
</evidence>
<dbReference type="PANTHER" id="PTHR21248:SF12">
    <property type="entry name" value="CARDIOLIPIN SYNTHASE C"/>
    <property type="match status" value="1"/>
</dbReference>
<keyword evidence="1" id="KW-0443">Lipid metabolism</keyword>
<dbReference type="HAMAP" id="MF_01918">
    <property type="entry name" value="Cardiolipin_synth_ClsC"/>
    <property type="match status" value="1"/>
</dbReference>
<protein>
    <recommendedName>
        <fullName evidence="1">Cardiolipin synthase C</fullName>
        <shortName evidence="1">CL synthase</shortName>
        <ecNumber evidence="1">2.7.8.-</ecNumber>
    </recommendedName>
</protein>
<dbReference type="EMBL" id="QFVP01000011">
    <property type="protein sequence ID" value="THE36106.1"/>
    <property type="molecule type" value="Genomic_DNA"/>
</dbReference>
<evidence type="ECO:0000313" key="3">
    <source>
        <dbReference type="EMBL" id="THE36106.1"/>
    </source>
</evidence>
<comment type="similarity">
    <text evidence="1">Belongs to the phospholipase D family. Cardiolipin synthase subfamily. ClsC sub-subfamily.</text>
</comment>
<dbReference type="PANTHER" id="PTHR21248">
    <property type="entry name" value="CARDIOLIPIN SYNTHASE"/>
    <property type="match status" value="1"/>
</dbReference>
<keyword evidence="1" id="KW-0808">Transferase</keyword>
<dbReference type="CDD" id="cd09111">
    <property type="entry name" value="PLDc_ymdC_like_1"/>
    <property type="match status" value="1"/>
</dbReference>
<feature type="active site" evidence="1">
    <location>
        <position position="153"/>
    </location>
</feature>
<dbReference type="Proteomes" id="UP000306790">
    <property type="component" value="Unassembled WGS sequence"/>
</dbReference>
<dbReference type="InterPro" id="IPR030871">
    <property type="entry name" value="Cardiolipin_synth_ClsC"/>
</dbReference>